<reference evidence="1" key="2">
    <citation type="submission" date="2020-09" db="EMBL/GenBank/DDBJ databases">
        <authorList>
            <person name="Sun Q."/>
            <person name="Ohkuma M."/>
        </authorList>
    </citation>
    <scope>NUCLEOTIDE SEQUENCE</scope>
    <source>
        <strain evidence="1">JCM 4477</strain>
    </source>
</reference>
<comment type="caution">
    <text evidence="1">The sequence shown here is derived from an EMBL/GenBank/DDBJ whole genome shotgun (WGS) entry which is preliminary data.</text>
</comment>
<reference evidence="1" key="1">
    <citation type="journal article" date="2014" name="Int. J. Syst. Evol. Microbiol.">
        <title>Complete genome sequence of Corynebacterium casei LMG S-19264T (=DSM 44701T), isolated from a smear-ripened cheese.</title>
        <authorList>
            <consortium name="US DOE Joint Genome Institute (JGI-PGF)"/>
            <person name="Walter F."/>
            <person name="Albersmeier A."/>
            <person name="Kalinowski J."/>
            <person name="Ruckert C."/>
        </authorList>
    </citation>
    <scope>NUCLEOTIDE SEQUENCE</scope>
    <source>
        <strain evidence="1">JCM 4477</strain>
    </source>
</reference>
<name>A0A919A918_9ACTN</name>
<dbReference type="Proteomes" id="UP000630718">
    <property type="component" value="Unassembled WGS sequence"/>
</dbReference>
<organism evidence="1 2">
    <name type="scientific">Streptomyces fumanus</name>
    <dbReference type="NCBI Taxonomy" id="67302"/>
    <lineage>
        <taxon>Bacteria</taxon>
        <taxon>Bacillati</taxon>
        <taxon>Actinomycetota</taxon>
        <taxon>Actinomycetes</taxon>
        <taxon>Kitasatosporales</taxon>
        <taxon>Streptomycetaceae</taxon>
        <taxon>Streptomyces</taxon>
    </lineage>
</organism>
<protein>
    <submittedName>
        <fullName evidence="1">Uncharacterized protein</fullName>
    </submittedName>
</protein>
<gene>
    <name evidence="1" type="ORF">GCM10018772_17250</name>
</gene>
<dbReference type="AlphaFoldDB" id="A0A919A918"/>
<keyword evidence="2" id="KW-1185">Reference proteome</keyword>
<proteinExistence type="predicted"/>
<sequence>MFCGAHLRVRLGSTKRPTVIPAQKPEAPKAASDGLQPDQFNCVVTQAPMLVSNPA</sequence>
<dbReference type="EMBL" id="BNBI01000003">
    <property type="protein sequence ID" value="GHE93970.1"/>
    <property type="molecule type" value="Genomic_DNA"/>
</dbReference>
<evidence type="ECO:0000313" key="2">
    <source>
        <dbReference type="Proteomes" id="UP000630718"/>
    </source>
</evidence>
<evidence type="ECO:0000313" key="1">
    <source>
        <dbReference type="EMBL" id="GHE93970.1"/>
    </source>
</evidence>
<accession>A0A919A918</accession>